<feature type="domain" description="Peptidase S1" evidence="2">
    <location>
        <begin position="31"/>
        <end position="265"/>
    </location>
</feature>
<dbReference type="InterPro" id="IPR018114">
    <property type="entry name" value="TRYPSIN_HIS"/>
</dbReference>
<protein>
    <submittedName>
        <fullName evidence="4">Unannotated protein</fullName>
    </submittedName>
</protein>
<evidence type="ECO:0000259" key="2">
    <source>
        <dbReference type="PROSITE" id="PS50240"/>
    </source>
</evidence>
<evidence type="ECO:0000256" key="1">
    <source>
        <dbReference type="ARBA" id="ARBA00023157"/>
    </source>
</evidence>
<sequence length="427" mass="43038">MRVRLFAALASLVLLCVPAAASAAPTLAPRVIGGSAVSIEQSPWQVLIVMRGVSQCSGSLVSPTVVVTAAHCLAGITATDLRVWSGISKTSERTSAQESPVANAVAHPSFDARTFANDIGVITLAKPIDLLGKVRTIALPFGMDALVWPANGTPATVSGWGVTVPSGGATSDQLMRADLLVLAGPGQPCGQYGPDLDPVQDICAGTPAGNIDACQGDSGGPLVTQGVVPILTGLVSSGNQCAKAGYPGLYSRITTFLPWLSAQGSIPTTKPSAATNLAARNDGGRVTVTWSAPPDPGTSSTIWKVAAAPSGQSCVTTGTSCEFDGLPGGQAATFSVSGSNAFGEGAPTALTAPFVAGLTARKAGTTLTFAAITRLAGLTGKPTIKVAPIAKNTCVVRGAKVVMMQAGTCVIQLKKGKARHSLSVQVL</sequence>
<dbReference type="InterPro" id="IPR001314">
    <property type="entry name" value="Peptidase_S1A"/>
</dbReference>
<dbReference type="EMBL" id="CAEZVB010000162">
    <property type="protein sequence ID" value="CAB4634834.1"/>
    <property type="molecule type" value="Genomic_DNA"/>
</dbReference>
<dbReference type="CDD" id="cd00190">
    <property type="entry name" value="Tryp_SPc"/>
    <property type="match status" value="1"/>
</dbReference>
<dbReference type="InterPro" id="IPR003961">
    <property type="entry name" value="FN3_dom"/>
</dbReference>
<dbReference type="InterPro" id="IPR043504">
    <property type="entry name" value="Peptidase_S1_PA_chymotrypsin"/>
</dbReference>
<dbReference type="AlphaFoldDB" id="A0A6J6JE14"/>
<dbReference type="CDD" id="cd00063">
    <property type="entry name" value="FN3"/>
    <property type="match status" value="1"/>
</dbReference>
<dbReference type="PANTHER" id="PTHR24252">
    <property type="entry name" value="ACROSIN-RELATED"/>
    <property type="match status" value="1"/>
</dbReference>
<dbReference type="InterPro" id="IPR036116">
    <property type="entry name" value="FN3_sf"/>
</dbReference>
<dbReference type="InterPro" id="IPR013783">
    <property type="entry name" value="Ig-like_fold"/>
</dbReference>
<accession>A0A6J6JE14</accession>
<feature type="domain" description="Fibronectin type-III" evidence="3">
    <location>
        <begin position="270"/>
        <end position="359"/>
    </location>
</feature>
<proteinExistence type="predicted"/>
<dbReference type="SMART" id="SM00020">
    <property type="entry name" value="Tryp_SPc"/>
    <property type="match status" value="1"/>
</dbReference>
<dbReference type="GO" id="GO:0006508">
    <property type="term" value="P:proteolysis"/>
    <property type="evidence" value="ECO:0007669"/>
    <property type="project" value="InterPro"/>
</dbReference>
<dbReference type="FunFam" id="2.40.10.10:FF:000068">
    <property type="entry name" value="transmembrane protease serine 2"/>
    <property type="match status" value="1"/>
</dbReference>
<evidence type="ECO:0000313" key="4">
    <source>
        <dbReference type="EMBL" id="CAB4634834.1"/>
    </source>
</evidence>
<evidence type="ECO:0000259" key="3">
    <source>
        <dbReference type="PROSITE" id="PS50853"/>
    </source>
</evidence>
<dbReference type="Gene3D" id="2.40.10.10">
    <property type="entry name" value="Trypsin-like serine proteases"/>
    <property type="match status" value="1"/>
</dbReference>
<dbReference type="PANTHER" id="PTHR24252:SF7">
    <property type="entry name" value="HYALIN"/>
    <property type="match status" value="1"/>
</dbReference>
<dbReference type="SMART" id="SM00060">
    <property type="entry name" value="FN3"/>
    <property type="match status" value="1"/>
</dbReference>
<reference evidence="4" key="1">
    <citation type="submission" date="2020-05" db="EMBL/GenBank/DDBJ databases">
        <authorList>
            <person name="Chiriac C."/>
            <person name="Salcher M."/>
            <person name="Ghai R."/>
            <person name="Kavagutti S V."/>
        </authorList>
    </citation>
    <scope>NUCLEOTIDE SEQUENCE</scope>
</reference>
<gene>
    <name evidence="4" type="ORF">UFOPK1908_01688</name>
</gene>
<dbReference type="SUPFAM" id="SSF50494">
    <property type="entry name" value="Trypsin-like serine proteases"/>
    <property type="match status" value="1"/>
</dbReference>
<organism evidence="4">
    <name type="scientific">freshwater metagenome</name>
    <dbReference type="NCBI Taxonomy" id="449393"/>
    <lineage>
        <taxon>unclassified sequences</taxon>
        <taxon>metagenomes</taxon>
        <taxon>ecological metagenomes</taxon>
    </lineage>
</organism>
<dbReference type="PROSITE" id="PS50853">
    <property type="entry name" value="FN3"/>
    <property type="match status" value="1"/>
</dbReference>
<dbReference type="PROSITE" id="PS50240">
    <property type="entry name" value="TRYPSIN_DOM"/>
    <property type="match status" value="1"/>
</dbReference>
<dbReference type="InterPro" id="IPR009003">
    <property type="entry name" value="Peptidase_S1_PA"/>
</dbReference>
<dbReference type="PRINTS" id="PR00722">
    <property type="entry name" value="CHYMOTRYPSIN"/>
</dbReference>
<dbReference type="InterPro" id="IPR001254">
    <property type="entry name" value="Trypsin_dom"/>
</dbReference>
<dbReference type="InterPro" id="IPR033116">
    <property type="entry name" value="TRYPSIN_SER"/>
</dbReference>
<dbReference type="Gene3D" id="2.60.40.10">
    <property type="entry name" value="Immunoglobulins"/>
    <property type="match status" value="1"/>
</dbReference>
<dbReference type="GO" id="GO:0004252">
    <property type="term" value="F:serine-type endopeptidase activity"/>
    <property type="evidence" value="ECO:0007669"/>
    <property type="project" value="InterPro"/>
</dbReference>
<dbReference type="SUPFAM" id="SSF49265">
    <property type="entry name" value="Fibronectin type III"/>
    <property type="match status" value="1"/>
</dbReference>
<dbReference type="PROSITE" id="PS00134">
    <property type="entry name" value="TRYPSIN_HIS"/>
    <property type="match status" value="1"/>
</dbReference>
<dbReference type="PROSITE" id="PS00135">
    <property type="entry name" value="TRYPSIN_SER"/>
    <property type="match status" value="1"/>
</dbReference>
<name>A0A6J6JE14_9ZZZZ</name>
<keyword evidence="1" id="KW-1015">Disulfide bond</keyword>
<dbReference type="Pfam" id="PF00089">
    <property type="entry name" value="Trypsin"/>
    <property type="match status" value="1"/>
</dbReference>